<keyword evidence="1" id="KW-0472">Membrane</keyword>
<dbReference type="RefSeq" id="WP_133555227.1">
    <property type="nucleotide sequence ID" value="NZ_SNWM01000002.1"/>
</dbReference>
<protein>
    <submittedName>
        <fullName evidence="2">Uncharacterized protein</fullName>
    </submittedName>
</protein>
<dbReference type="OrthoDB" id="790344at2"/>
<reference evidence="2 3" key="1">
    <citation type="submission" date="2019-03" db="EMBL/GenBank/DDBJ databases">
        <title>Genomic Encyclopedia of Archaeal and Bacterial Type Strains, Phase II (KMG-II): from individual species to whole genera.</title>
        <authorList>
            <person name="Goeker M."/>
        </authorList>
    </citation>
    <scope>NUCLEOTIDE SEQUENCE [LARGE SCALE GENOMIC DNA]</scope>
    <source>
        <strain evidence="2 3">DSM 19034</strain>
    </source>
</reference>
<keyword evidence="1" id="KW-0812">Transmembrane</keyword>
<keyword evidence="3" id="KW-1185">Reference proteome</keyword>
<feature type="transmembrane region" description="Helical" evidence="1">
    <location>
        <begin position="44"/>
        <end position="63"/>
    </location>
</feature>
<comment type="caution">
    <text evidence="2">The sequence shown here is derived from an EMBL/GenBank/DDBJ whole genome shotgun (WGS) entry which is preliminary data.</text>
</comment>
<dbReference type="Proteomes" id="UP000295499">
    <property type="component" value="Unassembled WGS sequence"/>
</dbReference>
<dbReference type="EMBL" id="SNWM01000002">
    <property type="protein sequence ID" value="TDO23219.1"/>
    <property type="molecule type" value="Genomic_DNA"/>
</dbReference>
<evidence type="ECO:0000313" key="2">
    <source>
        <dbReference type="EMBL" id="TDO23219.1"/>
    </source>
</evidence>
<evidence type="ECO:0000313" key="3">
    <source>
        <dbReference type="Proteomes" id="UP000295499"/>
    </source>
</evidence>
<proteinExistence type="predicted"/>
<evidence type="ECO:0000256" key="1">
    <source>
        <dbReference type="SAM" id="Phobius"/>
    </source>
</evidence>
<gene>
    <name evidence="2" type="ORF">CLV32_2208</name>
</gene>
<organism evidence="2 3">
    <name type="scientific">Pedobacter duraquae</name>
    <dbReference type="NCBI Taxonomy" id="425511"/>
    <lineage>
        <taxon>Bacteria</taxon>
        <taxon>Pseudomonadati</taxon>
        <taxon>Bacteroidota</taxon>
        <taxon>Sphingobacteriia</taxon>
        <taxon>Sphingobacteriales</taxon>
        <taxon>Sphingobacteriaceae</taxon>
        <taxon>Pedobacter</taxon>
    </lineage>
</organism>
<accession>A0A4R6IM21</accession>
<dbReference type="AlphaFoldDB" id="A0A4R6IM21"/>
<sequence>MQDKEFDQLFKDRFEEAEIQPSPALWGAIQAEITPVSKRRAFPGWWMAAAVVLVGVSAGLLFNKTEKIQLQGKAVVATATEHTPITVTADQSGKEVSTGTDLSLATKKNNSLATDNQMDNKVLVVSEEKSLITVQPNEGLSHPLHIGNETLAKVDVGTVKENTNTDIAIASADIPATTVDAVVNENDQAEHTRIRNVGDLINFVVDKVDKREQKFLQFKSDGDDNSSLIAINIGPFKLNPRKHK</sequence>
<keyword evidence="1" id="KW-1133">Transmembrane helix</keyword>
<name>A0A4R6IM21_9SPHI</name>